<dbReference type="Pfam" id="PF10366">
    <property type="entry name" value="Vps39_1"/>
    <property type="match status" value="1"/>
</dbReference>
<name>A0A9P6B7W5_9AGAM</name>
<dbReference type="GO" id="GO:0016020">
    <property type="term" value="C:membrane"/>
    <property type="evidence" value="ECO:0007669"/>
    <property type="project" value="TreeGrafter"/>
</dbReference>
<dbReference type="GO" id="GO:0015031">
    <property type="term" value="P:protein transport"/>
    <property type="evidence" value="ECO:0007669"/>
    <property type="project" value="UniProtKB-KW"/>
</dbReference>
<evidence type="ECO:0000259" key="6">
    <source>
        <dbReference type="PROSITE" id="PS50219"/>
    </source>
</evidence>
<feature type="domain" description="CNH" evidence="6">
    <location>
        <begin position="3"/>
        <end position="299"/>
    </location>
</feature>
<dbReference type="GO" id="GO:0034058">
    <property type="term" value="P:endosomal vesicle fusion"/>
    <property type="evidence" value="ECO:0007669"/>
    <property type="project" value="TreeGrafter"/>
</dbReference>
<dbReference type="OrthoDB" id="10258882at2759"/>
<dbReference type="PANTHER" id="PTHR12894">
    <property type="entry name" value="CNH DOMAIN CONTAINING"/>
    <property type="match status" value="1"/>
</dbReference>
<protein>
    <recommendedName>
        <fullName evidence="6">CNH domain-containing protein</fullName>
    </recommendedName>
</protein>
<dbReference type="InterPro" id="IPR001180">
    <property type="entry name" value="CNH_dom"/>
</dbReference>
<dbReference type="AlphaFoldDB" id="A0A9P6B7W5"/>
<evidence type="ECO:0000256" key="2">
    <source>
        <dbReference type="ARBA" id="ARBA00022448"/>
    </source>
</evidence>
<evidence type="ECO:0000313" key="8">
    <source>
        <dbReference type="Proteomes" id="UP000886523"/>
    </source>
</evidence>
<evidence type="ECO:0000313" key="7">
    <source>
        <dbReference type="EMBL" id="KAF9519333.1"/>
    </source>
</evidence>
<dbReference type="InterPro" id="IPR019452">
    <property type="entry name" value="VPS39/TGF_beta_rcpt-assoc_1"/>
</dbReference>
<feature type="region of interest" description="Disordered" evidence="5">
    <location>
        <begin position="115"/>
        <end position="136"/>
    </location>
</feature>
<dbReference type="GO" id="GO:0006914">
    <property type="term" value="P:autophagy"/>
    <property type="evidence" value="ECO:0007669"/>
    <property type="project" value="TreeGrafter"/>
</dbReference>
<accession>A0A9P6B7W5</accession>
<gene>
    <name evidence="7" type="ORF">BS47DRAFT_1288489</name>
</gene>
<evidence type="ECO:0000256" key="3">
    <source>
        <dbReference type="ARBA" id="ARBA00022490"/>
    </source>
</evidence>
<dbReference type="PROSITE" id="PS50219">
    <property type="entry name" value="CNH"/>
    <property type="match status" value="1"/>
</dbReference>
<evidence type="ECO:0000256" key="1">
    <source>
        <dbReference type="ARBA" id="ARBA00004496"/>
    </source>
</evidence>
<keyword evidence="8" id="KW-1185">Reference proteome</keyword>
<keyword evidence="4" id="KW-0653">Protein transport</keyword>
<sequence length="1101" mass="121443">MLTFEGECIAFLNSDLIGKDIYVGCSDGSLIRCTLRNDGPSTGDAYSITSRQAVPNKRSIDNIVLIPSISKALVQAGGLIYFYTLPTLELVQQSLGPIRGVITFTLDDADAKKDLYVPPKPPTNSAPWTGSSSRTPADTVSLCIIRDRHIALYNLNQRVAPVVEIPLRGHTVARRAGRYLCVADAEFYGMVDLEERQFMQVAPLQDASPLIDVIGPGEFLIGSSTGDSMLGIFINGNTEPTRQPISWPAHPLSTCVEFPHVIALLPDRSIQIHSAETQTLAYIIPAQPTLQPSLQPVFLTFNPGSFLIPSLLRNGVLRKAKFHILRHAESIDENAPPSTPTKRTHKHLESDYSIKDNSPISFLETKILVAGTEGLQALVPSTLLSRAETLLQESRIDEVEKLASSQPHAAVDGAIDFLTSPQKAVELDYIYLRLALKCLSETLFDTAGEHFFKSHADPRLLIRLFPDLRGSLILPPNDVVEVFATVESQLSSTDTIDEIIMANLVRNYSPIKPDVKSAPSTAELLTLLRDSSRVMLLRYLRKLRDARHASPSDARQCNWSSDIDRACIFLFFICVVDTVFVKLLAETDQRAELHEMVQRSYETIIFEEVQPFLVIYGHFSALLSVYTRLNNEERLLELWSKMAEGQWIDTSIESNPIGEIIQLLSVCRNRDLLLKYGLWLAEHDPLSAFTLFTSPPRDPKRGAMKLDDSMILDAFKSSSPIIADQYLEHIVLNKLSANPIQHNDLVDKYLHNLIEMLEDSDILNTFVSSLAEYTALKTKEPFLVHFATRVPDSEAKTARLKAVLFLQGSSLYNVSAMRRCVEGRRDVLVLERAILDGKLGNDRSALNLLAQMGDFTSAEAYCTLGGDVIPGKVAQFVGNRAHLEAWANLVVMPQQGKRMAKMASPIEVDQRRTRNLLKILMEVYTRNGGGTPSDETADLLNSQAINLDVVDVLSSVPPSWPLSAIASFLNRSFRRAQHESHEGMIIKGISWGQNLKASDHAFTVTKGGWVEEQGPGVQAGIDTERTNDDAAATEDGEGEPNSFVEKAGIYRPEGIIAQDVVDIVPVVGSVTSASTSVNLARKEGFVNVEENDDIGGVAGLV</sequence>
<dbReference type="InterPro" id="IPR032914">
    <property type="entry name" value="Vam6/VPS39/TRAP1"/>
</dbReference>
<keyword evidence="3" id="KW-0963">Cytoplasm</keyword>
<dbReference type="Pfam" id="PF00780">
    <property type="entry name" value="CNH"/>
    <property type="match status" value="1"/>
</dbReference>
<keyword evidence="2" id="KW-0813">Transport</keyword>
<evidence type="ECO:0000256" key="5">
    <source>
        <dbReference type="SAM" id="MobiDB-lite"/>
    </source>
</evidence>
<dbReference type="PANTHER" id="PTHR12894:SF27">
    <property type="entry name" value="TRANSFORMING GROWTH FACTOR-BETA RECEPTOR-ASSOCIATED PROTEIN 1"/>
    <property type="match status" value="1"/>
</dbReference>
<dbReference type="GO" id="GO:0005737">
    <property type="term" value="C:cytoplasm"/>
    <property type="evidence" value="ECO:0007669"/>
    <property type="project" value="UniProtKB-SubCell"/>
</dbReference>
<dbReference type="EMBL" id="MU128918">
    <property type="protein sequence ID" value="KAF9519333.1"/>
    <property type="molecule type" value="Genomic_DNA"/>
</dbReference>
<evidence type="ECO:0000256" key="4">
    <source>
        <dbReference type="ARBA" id="ARBA00022927"/>
    </source>
</evidence>
<proteinExistence type="predicted"/>
<comment type="subcellular location">
    <subcellularLocation>
        <location evidence="1">Cytoplasm</location>
    </subcellularLocation>
</comment>
<organism evidence="7 8">
    <name type="scientific">Hydnum rufescens UP504</name>
    <dbReference type="NCBI Taxonomy" id="1448309"/>
    <lineage>
        <taxon>Eukaryota</taxon>
        <taxon>Fungi</taxon>
        <taxon>Dikarya</taxon>
        <taxon>Basidiomycota</taxon>
        <taxon>Agaricomycotina</taxon>
        <taxon>Agaricomycetes</taxon>
        <taxon>Cantharellales</taxon>
        <taxon>Hydnaceae</taxon>
        <taxon>Hydnum</taxon>
    </lineage>
</organism>
<comment type="caution">
    <text evidence="7">The sequence shown here is derived from an EMBL/GenBank/DDBJ whole genome shotgun (WGS) entry which is preliminary data.</text>
</comment>
<reference evidence="7" key="1">
    <citation type="journal article" date="2020" name="Nat. Commun.">
        <title>Large-scale genome sequencing of mycorrhizal fungi provides insights into the early evolution of symbiotic traits.</title>
        <authorList>
            <person name="Miyauchi S."/>
            <person name="Kiss E."/>
            <person name="Kuo A."/>
            <person name="Drula E."/>
            <person name="Kohler A."/>
            <person name="Sanchez-Garcia M."/>
            <person name="Morin E."/>
            <person name="Andreopoulos B."/>
            <person name="Barry K.W."/>
            <person name="Bonito G."/>
            <person name="Buee M."/>
            <person name="Carver A."/>
            <person name="Chen C."/>
            <person name="Cichocki N."/>
            <person name="Clum A."/>
            <person name="Culley D."/>
            <person name="Crous P.W."/>
            <person name="Fauchery L."/>
            <person name="Girlanda M."/>
            <person name="Hayes R.D."/>
            <person name="Keri Z."/>
            <person name="LaButti K."/>
            <person name="Lipzen A."/>
            <person name="Lombard V."/>
            <person name="Magnuson J."/>
            <person name="Maillard F."/>
            <person name="Murat C."/>
            <person name="Nolan M."/>
            <person name="Ohm R.A."/>
            <person name="Pangilinan J."/>
            <person name="Pereira M.F."/>
            <person name="Perotto S."/>
            <person name="Peter M."/>
            <person name="Pfister S."/>
            <person name="Riley R."/>
            <person name="Sitrit Y."/>
            <person name="Stielow J.B."/>
            <person name="Szollosi G."/>
            <person name="Zifcakova L."/>
            <person name="Stursova M."/>
            <person name="Spatafora J.W."/>
            <person name="Tedersoo L."/>
            <person name="Vaario L.M."/>
            <person name="Yamada A."/>
            <person name="Yan M."/>
            <person name="Wang P."/>
            <person name="Xu J."/>
            <person name="Bruns T."/>
            <person name="Baldrian P."/>
            <person name="Vilgalys R."/>
            <person name="Dunand C."/>
            <person name="Henrissat B."/>
            <person name="Grigoriev I.V."/>
            <person name="Hibbett D."/>
            <person name="Nagy L.G."/>
            <person name="Martin F.M."/>
        </authorList>
    </citation>
    <scope>NUCLEOTIDE SEQUENCE</scope>
    <source>
        <strain evidence="7">UP504</strain>
    </source>
</reference>
<feature type="compositionally biased region" description="Polar residues" evidence="5">
    <location>
        <begin position="125"/>
        <end position="136"/>
    </location>
</feature>
<dbReference type="Proteomes" id="UP000886523">
    <property type="component" value="Unassembled WGS sequence"/>
</dbReference>